<name>A0A1V0SAX0_9VIRU</name>
<evidence type="ECO:0000313" key="1">
    <source>
        <dbReference type="EMBL" id="ARF08846.1"/>
    </source>
</evidence>
<sequence length="171" mass="19676">MNSNIIEIEISAEKLYYTIIGQKSDMINLLESINKKNKLSDTTFIISRLIVPLANIIDNYSDKTIILPPEAEQIQCCVLCDCDIKEEKEVYTLLCLTKHDTEFILNFPEIDLKEDFEPEKIIMDDIKKNFTIVPTPIKNTLKLIDITGNDSDILVYVARTSNKNKLNIYNK</sequence>
<dbReference type="EMBL" id="KY684083">
    <property type="protein sequence ID" value="ARF08846.1"/>
    <property type="molecule type" value="Genomic_DNA"/>
</dbReference>
<proteinExistence type="predicted"/>
<reference evidence="1" key="1">
    <citation type="journal article" date="2017" name="Science">
        <title>Giant viruses with an expanded complement of translation system components.</title>
        <authorList>
            <person name="Schulz F."/>
            <person name="Yutin N."/>
            <person name="Ivanova N.N."/>
            <person name="Ortega D.R."/>
            <person name="Lee T.K."/>
            <person name="Vierheilig J."/>
            <person name="Daims H."/>
            <person name="Horn M."/>
            <person name="Wagner M."/>
            <person name="Jensen G.J."/>
            <person name="Kyrpides N.C."/>
            <person name="Koonin E.V."/>
            <person name="Woyke T."/>
        </authorList>
    </citation>
    <scope>NUCLEOTIDE SEQUENCE</scope>
    <source>
        <strain evidence="1">CTV1</strain>
    </source>
</reference>
<organism evidence="1">
    <name type="scientific">Catovirus CTV1</name>
    <dbReference type="NCBI Taxonomy" id="1977631"/>
    <lineage>
        <taxon>Viruses</taxon>
        <taxon>Varidnaviria</taxon>
        <taxon>Bamfordvirae</taxon>
        <taxon>Nucleocytoviricota</taxon>
        <taxon>Megaviricetes</taxon>
        <taxon>Imitervirales</taxon>
        <taxon>Mimiviridae</taxon>
        <taxon>Klosneuvirinae</taxon>
        <taxon>Catovirus</taxon>
    </lineage>
</organism>
<accession>A0A1V0SAX0</accession>
<protein>
    <submittedName>
        <fullName evidence="1">Uncharacterized protein</fullName>
    </submittedName>
</protein>
<gene>
    <name evidence="1" type="ORF">Catovirus_1_896</name>
</gene>